<keyword evidence="2" id="KW-0808">Transferase</keyword>
<organism evidence="5 6">
    <name type="scientific">Paraferrimonas haliotis</name>
    <dbReference type="NCBI Taxonomy" id="2013866"/>
    <lineage>
        <taxon>Bacteria</taxon>
        <taxon>Pseudomonadati</taxon>
        <taxon>Pseudomonadota</taxon>
        <taxon>Gammaproteobacteria</taxon>
        <taxon>Alteromonadales</taxon>
        <taxon>Ferrimonadaceae</taxon>
        <taxon>Paraferrimonas</taxon>
    </lineage>
</organism>
<protein>
    <submittedName>
        <fullName evidence="5">Acyltransferase</fullName>
    </submittedName>
</protein>
<dbReference type="EMBL" id="BSPO01000002">
    <property type="protein sequence ID" value="GLS82700.1"/>
    <property type="molecule type" value="Genomic_DNA"/>
</dbReference>
<evidence type="ECO:0000256" key="2">
    <source>
        <dbReference type="ARBA" id="ARBA00022679"/>
    </source>
</evidence>
<dbReference type="PANTHER" id="PTHR23416">
    <property type="entry name" value="SIALIC ACID SYNTHASE-RELATED"/>
    <property type="match status" value="1"/>
</dbReference>
<sequence>MQLTEQDYQAQHKRRLSYMPWLYFSLKPKLKAWAVPWQQQLQQRLMALETVTIQNDCFIAPDAQLFAEPGRTIAIQSSSFIAANCVLHGPITIGSEVAINHGCTIDGGRQGVTIGDKTRIAAGCYIYAFNHGMAPDDDIYRQPVVSLGIHIGSDVWIGANVGIRDGVNIGNHAIVGMGAQVCHDVPEYAIVAGNPARVIGDRRDKARAGLKKAT</sequence>
<keyword evidence="6" id="KW-1185">Reference proteome</keyword>
<dbReference type="PANTHER" id="PTHR23416:SF23">
    <property type="entry name" value="ACETYLTRANSFERASE C18B11.09C-RELATED"/>
    <property type="match status" value="1"/>
</dbReference>
<evidence type="ECO:0000256" key="1">
    <source>
        <dbReference type="ARBA" id="ARBA00007274"/>
    </source>
</evidence>
<dbReference type="InterPro" id="IPR001451">
    <property type="entry name" value="Hexapep"/>
</dbReference>
<evidence type="ECO:0000256" key="4">
    <source>
        <dbReference type="ARBA" id="ARBA00023315"/>
    </source>
</evidence>
<dbReference type="Pfam" id="PF14602">
    <property type="entry name" value="Hexapep_2"/>
    <property type="match status" value="1"/>
</dbReference>
<keyword evidence="4 5" id="KW-0012">Acyltransferase</keyword>
<gene>
    <name evidence="5" type="ORF">GCM10007894_06770</name>
</gene>
<dbReference type="GO" id="GO:0008374">
    <property type="term" value="F:O-acyltransferase activity"/>
    <property type="evidence" value="ECO:0007669"/>
    <property type="project" value="TreeGrafter"/>
</dbReference>
<evidence type="ECO:0000313" key="5">
    <source>
        <dbReference type="EMBL" id="GLS82700.1"/>
    </source>
</evidence>
<keyword evidence="3" id="KW-0677">Repeat</keyword>
<name>A0AA37WXM3_9GAMM</name>
<evidence type="ECO:0000256" key="3">
    <source>
        <dbReference type="ARBA" id="ARBA00022737"/>
    </source>
</evidence>
<dbReference type="Pfam" id="PF00132">
    <property type="entry name" value="Hexapep"/>
    <property type="match status" value="1"/>
</dbReference>
<evidence type="ECO:0000313" key="6">
    <source>
        <dbReference type="Proteomes" id="UP001157439"/>
    </source>
</evidence>
<dbReference type="PROSITE" id="PS00101">
    <property type="entry name" value="HEXAPEP_TRANSFERASES"/>
    <property type="match status" value="1"/>
</dbReference>
<accession>A0AA37WXM3</accession>
<comment type="caution">
    <text evidence="5">The sequence shown here is derived from an EMBL/GenBank/DDBJ whole genome shotgun (WGS) entry which is preliminary data.</text>
</comment>
<dbReference type="Gene3D" id="2.160.10.10">
    <property type="entry name" value="Hexapeptide repeat proteins"/>
    <property type="match status" value="1"/>
</dbReference>
<dbReference type="AlphaFoldDB" id="A0AA37WXM3"/>
<dbReference type="InterPro" id="IPR011004">
    <property type="entry name" value="Trimer_LpxA-like_sf"/>
</dbReference>
<dbReference type="GO" id="GO:0005829">
    <property type="term" value="C:cytosol"/>
    <property type="evidence" value="ECO:0007669"/>
    <property type="project" value="TreeGrafter"/>
</dbReference>
<dbReference type="SUPFAM" id="SSF51161">
    <property type="entry name" value="Trimeric LpxA-like enzymes"/>
    <property type="match status" value="1"/>
</dbReference>
<proteinExistence type="inferred from homology"/>
<dbReference type="InterPro" id="IPR018357">
    <property type="entry name" value="Hexapep_transf_CS"/>
</dbReference>
<dbReference type="Proteomes" id="UP001157439">
    <property type="component" value="Unassembled WGS sequence"/>
</dbReference>
<comment type="similarity">
    <text evidence="1">Belongs to the transferase hexapeptide repeat family.</text>
</comment>
<dbReference type="InterPro" id="IPR051159">
    <property type="entry name" value="Hexapeptide_acetyltransf"/>
</dbReference>
<dbReference type="CDD" id="cd04647">
    <property type="entry name" value="LbH_MAT_like"/>
    <property type="match status" value="1"/>
</dbReference>
<reference evidence="5 6" key="1">
    <citation type="journal article" date="2014" name="Int. J. Syst. Evol. Microbiol.">
        <title>Complete genome sequence of Corynebacterium casei LMG S-19264T (=DSM 44701T), isolated from a smear-ripened cheese.</title>
        <authorList>
            <consortium name="US DOE Joint Genome Institute (JGI-PGF)"/>
            <person name="Walter F."/>
            <person name="Albersmeier A."/>
            <person name="Kalinowski J."/>
            <person name="Ruckert C."/>
        </authorList>
    </citation>
    <scope>NUCLEOTIDE SEQUENCE [LARGE SCALE GENOMIC DNA]</scope>
    <source>
        <strain evidence="5 6">NBRC 112785</strain>
    </source>
</reference>